<keyword evidence="3" id="KW-1185">Reference proteome</keyword>
<organism evidence="2 3">
    <name type="scientific">Clonorchis sinensis</name>
    <name type="common">Chinese liver fluke</name>
    <dbReference type="NCBI Taxonomy" id="79923"/>
    <lineage>
        <taxon>Eukaryota</taxon>
        <taxon>Metazoa</taxon>
        <taxon>Spiralia</taxon>
        <taxon>Lophotrochozoa</taxon>
        <taxon>Platyhelminthes</taxon>
        <taxon>Trematoda</taxon>
        <taxon>Digenea</taxon>
        <taxon>Opisthorchiida</taxon>
        <taxon>Opisthorchiata</taxon>
        <taxon>Opisthorchiidae</taxon>
        <taxon>Clonorchis</taxon>
    </lineage>
</organism>
<protein>
    <submittedName>
        <fullName evidence="2">Uncharacterized protein</fullName>
    </submittedName>
</protein>
<reference key="2">
    <citation type="submission" date="2011-10" db="EMBL/GenBank/DDBJ databases">
        <title>The genome and transcriptome sequence of Clonorchis sinensis provide insights into the carcinogenic liver fluke.</title>
        <authorList>
            <person name="Wang X."/>
            <person name="Huang Y."/>
            <person name="Chen W."/>
            <person name="Liu H."/>
            <person name="Guo L."/>
            <person name="Chen Y."/>
            <person name="Luo F."/>
            <person name="Zhou W."/>
            <person name="Sun J."/>
            <person name="Mao Q."/>
            <person name="Liang P."/>
            <person name="Zhou C."/>
            <person name="Tian Y."/>
            <person name="Men J."/>
            <person name="Lv X."/>
            <person name="Huang L."/>
            <person name="Zhou J."/>
            <person name="Hu Y."/>
            <person name="Li R."/>
            <person name="Zhang F."/>
            <person name="Lei H."/>
            <person name="Li X."/>
            <person name="Hu X."/>
            <person name="Liang C."/>
            <person name="Xu J."/>
            <person name="Wu Z."/>
            <person name="Yu X."/>
        </authorList>
    </citation>
    <scope>NUCLEOTIDE SEQUENCE</scope>
    <source>
        <strain>Henan</strain>
    </source>
</reference>
<dbReference type="Proteomes" id="UP000008909">
    <property type="component" value="Unassembled WGS sequence"/>
</dbReference>
<evidence type="ECO:0000313" key="2">
    <source>
        <dbReference type="EMBL" id="GAA47178.1"/>
    </source>
</evidence>
<name>G7Y2J1_CLOSI</name>
<dbReference type="EMBL" id="DF142829">
    <property type="protein sequence ID" value="GAA47178.1"/>
    <property type="molecule type" value="Genomic_DNA"/>
</dbReference>
<reference evidence="2" key="1">
    <citation type="journal article" date="2011" name="Genome Biol.">
        <title>The draft genome of the carcinogenic human liver fluke Clonorchis sinensis.</title>
        <authorList>
            <person name="Wang X."/>
            <person name="Chen W."/>
            <person name="Huang Y."/>
            <person name="Sun J."/>
            <person name="Men J."/>
            <person name="Liu H."/>
            <person name="Luo F."/>
            <person name="Guo L."/>
            <person name="Lv X."/>
            <person name="Deng C."/>
            <person name="Zhou C."/>
            <person name="Fan Y."/>
            <person name="Li X."/>
            <person name="Huang L."/>
            <person name="Hu Y."/>
            <person name="Liang C."/>
            <person name="Hu X."/>
            <person name="Xu J."/>
            <person name="Yu X."/>
        </authorList>
    </citation>
    <scope>NUCLEOTIDE SEQUENCE [LARGE SCALE GENOMIC DNA]</scope>
    <source>
        <strain evidence="2">Henan</strain>
    </source>
</reference>
<proteinExistence type="predicted"/>
<evidence type="ECO:0000313" key="3">
    <source>
        <dbReference type="Proteomes" id="UP000008909"/>
    </source>
</evidence>
<gene>
    <name evidence="2" type="ORF">CLF_100050</name>
</gene>
<feature type="region of interest" description="Disordered" evidence="1">
    <location>
        <begin position="147"/>
        <end position="169"/>
    </location>
</feature>
<evidence type="ECO:0000256" key="1">
    <source>
        <dbReference type="SAM" id="MobiDB-lite"/>
    </source>
</evidence>
<dbReference type="AlphaFoldDB" id="G7Y2J1"/>
<sequence length="169" mass="18229">MHSGHFGKIGESSETNVNEFAAQNKRVKNLSLVSDFSFVKLLLNFITSLFRIRGFLDPSARSVTMSEKAATDKNKKVGVQQVAKTVTAKVRAGGTNSLATLGTLLIDQEWKAYPLEGKAELTIVCGMDNMERTVKFVVIKSRLGTAGKNSNNNDSGRRNGCGSSAIAKS</sequence>
<accession>G7Y2J1</accession>